<keyword evidence="3 5" id="KW-0238">DNA-binding</keyword>
<dbReference type="PANTHER" id="PTHR30055">
    <property type="entry name" value="HTH-TYPE TRANSCRIPTIONAL REGULATOR RUTR"/>
    <property type="match status" value="1"/>
</dbReference>
<dbReference type="PANTHER" id="PTHR30055:SF175">
    <property type="entry name" value="HTH-TYPE TRANSCRIPTIONAL REPRESSOR KSTR2"/>
    <property type="match status" value="1"/>
</dbReference>
<reference evidence="9" key="1">
    <citation type="journal article" date="2019" name="Int. J. Syst. Evol. Microbiol.">
        <title>The Global Catalogue of Microorganisms (GCM) 10K type strain sequencing project: providing services to taxonomists for standard genome sequencing and annotation.</title>
        <authorList>
            <consortium name="The Broad Institute Genomics Platform"/>
            <consortium name="The Broad Institute Genome Sequencing Center for Infectious Disease"/>
            <person name="Wu L."/>
            <person name="Ma J."/>
        </authorList>
    </citation>
    <scope>NUCLEOTIDE SEQUENCE [LARGE SCALE GENOMIC DNA]</scope>
    <source>
        <strain evidence="9">KCTC 52677</strain>
    </source>
</reference>
<dbReference type="Gene3D" id="1.10.357.10">
    <property type="entry name" value="Tetracycline Repressor, domain 2"/>
    <property type="match status" value="1"/>
</dbReference>
<keyword evidence="4" id="KW-0804">Transcription</keyword>
<evidence type="ECO:0000256" key="4">
    <source>
        <dbReference type="ARBA" id="ARBA00023163"/>
    </source>
</evidence>
<feature type="compositionally biased region" description="Polar residues" evidence="6">
    <location>
        <begin position="1"/>
        <end position="10"/>
    </location>
</feature>
<proteinExistence type="predicted"/>
<dbReference type="RefSeq" id="WP_257310985.1">
    <property type="nucleotide sequence ID" value="NZ_JANFDG010000001.1"/>
</dbReference>
<keyword evidence="2" id="KW-0805">Transcription regulation</keyword>
<evidence type="ECO:0000313" key="8">
    <source>
        <dbReference type="EMBL" id="MFC3073171.1"/>
    </source>
</evidence>
<name>A0ABV7DE06_9HYPH</name>
<dbReference type="SUPFAM" id="SSF48498">
    <property type="entry name" value="Tetracyclin repressor-like, C-terminal domain"/>
    <property type="match status" value="1"/>
</dbReference>
<evidence type="ECO:0000313" key="9">
    <source>
        <dbReference type="Proteomes" id="UP001595377"/>
    </source>
</evidence>
<dbReference type="Pfam" id="PF17932">
    <property type="entry name" value="TetR_C_24"/>
    <property type="match status" value="1"/>
</dbReference>
<dbReference type="InterPro" id="IPR041490">
    <property type="entry name" value="KstR2_TetR_C"/>
</dbReference>
<dbReference type="Gene3D" id="1.10.10.60">
    <property type="entry name" value="Homeodomain-like"/>
    <property type="match status" value="1"/>
</dbReference>
<organism evidence="8 9">
    <name type="scientific">Shinella pollutisoli</name>
    <dbReference type="NCBI Taxonomy" id="2250594"/>
    <lineage>
        <taxon>Bacteria</taxon>
        <taxon>Pseudomonadati</taxon>
        <taxon>Pseudomonadota</taxon>
        <taxon>Alphaproteobacteria</taxon>
        <taxon>Hyphomicrobiales</taxon>
        <taxon>Rhizobiaceae</taxon>
        <taxon>Shinella</taxon>
    </lineage>
</organism>
<comment type="caution">
    <text evidence="8">The sequence shown here is derived from an EMBL/GenBank/DDBJ whole genome shotgun (WGS) entry which is preliminary data.</text>
</comment>
<feature type="compositionally biased region" description="Basic and acidic residues" evidence="6">
    <location>
        <begin position="13"/>
        <end position="23"/>
    </location>
</feature>
<evidence type="ECO:0000256" key="2">
    <source>
        <dbReference type="ARBA" id="ARBA00023015"/>
    </source>
</evidence>
<dbReference type="EMBL" id="JBHRSP010000015">
    <property type="protein sequence ID" value="MFC3073171.1"/>
    <property type="molecule type" value="Genomic_DNA"/>
</dbReference>
<dbReference type="InterPro" id="IPR050109">
    <property type="entry name" value="HTH-type_TetR-like_transc_reg"/>
</dbReference>
<protein>
    <submittedName>
        <fullName evidence="8">TetR/AcrR family transcriptional regulator</fullName>
    </submittedName>
</protein>
<feature type="region of interest" description="Disordered" evidence="6">
    <location>
        <begin position="1"/>
        <end position="23"/>
    </location>
</feature>
<evidence type="ECO:0000256" key="1">
    <source>
        <dbReference type="ARBA" id="ARBA00022491"/>
    </source>
</evidence>
<dbReference type="InterPro" id="IPR001647">
    <property type="entry name" value="HTH_TetR"/>
</dbReference>
<dbReference type="InterPro" id="IPR009057">
    <property type="entry name" value="Homeodomain-like_sf"/>
</dbReference>
<dbReference type="Proteomes" id="UP001595377">
    <property type="component" value="Unassembled WGS sequence"/>
</dbReference>
<feature type="DNA-binding region" description="H-T-H motif" evidence="5">
    <location>
        <begin position="45"/>
        <end position="64"/>
    </location>
</feature>
<sequence>MTQDSTSNATAPKRVETFTRRKDPKREIREAAERLWSQRGFHATGIQDLCEEVSMGRGALYYHIKSKEDLLLDISLFYLEKLIEDGQNILKEKATHTELLYKLSHNLMRNIAEHRDGWTVFFAEIRSLQGERRDQVLARRGVYEDIWLSVIEQGTAAGEFQETSRLLVKGVLGMHNYSYLWLQPDGSATPEQIGSIFMDTILNGIHSRRNG</sequence>
<feature type="domain" description="HTH tetR-type" evidence="7">
    <location>
        <begin position="22"/>
        <end position="82"/>
    </location>
</feature>
<evidence type="ECO:0000256" key="5">
    <source>
        <dbReference type="PROSITE-ProRule" id="PRU00335"/>
    </source>
</evidence>
<keyword evidence="1" id="KW-0678">Repressor</keyword>
<evidence type="ECO:0000256" key="3">
    <source>
        <dbReference type="ARBA" id="ARBA00023125"/>
    </source>
</evidence>
<dbReference type="SUPFAM" id="SSF46689">
    <property type="entry name" value="Homeodomain-like"/>
    <property type="match status" value="1"/>
</dbReference>
<accession>A0ABV7DE06</accession>
<dbReference type="InterPro" id="IPR036271">
    <property type="entry name" value="Tet_transcr_reg_TetR-rel_C_sf"/>
</dbReference>
<dbReference type="PROSITE" id="PS50977">
    <property type="entry name" value="HTH_TETR_2"/>
    <property type="match status" value="1"/>
</dbReference>
<evidence type="ECO:0000256" key="6">
    <source>
        <dbReference type="SAM" id="MobiDB-lite"/>
    </source>
</evidence>
<dbReference type="PRINTS" id="PR00455">
    <property type="entry name" value="HTHTETR"/>
</dbReference>
<evidence type="ECO:0000259" key="7">
    <source>
        <dbReference type="PROSITE" id="PS50977"/>
    </source>
</evidence>
<dbReference type="Pfam" id="PF00440">
    <property type="entry name" value="TetR_N"/>
    <property type="match status" value="1"/>
</dbReference>
<keyword evidence="9" id="KW-1185">Reference proteome</keyword>
<gene>
    <name evidence="8" type="ORF">ACFOHH_08665</name>
</gene>